<dbReference type="EMBL" id="JAFMOF010000002">
    <property type="protein sequence ID" value="MBO0654029.1"/>
    <property type="molecule type" value="Genomic_DNA"/>
</dbReference>
<reference evidence="2" key="1">
    <citation type="submission" date="2021-03" db="EMBL/GenBank/DDBJ databases">
        <title>Streptomyces strains.</title>
        <authorList>
            <person name="Lund M.B."/>
            <person name="Toerring T."/>
        </authorList>
    </citation>
    <scope>NUCLEOTIDE SEQUENCE</scope>
    <source>
        <strain evidence="2">JCM 4242</strain>
    </source>
</reference>
<organism evidence="2 3">
    <name type="scientific">Streptomyces triculaminicus</name>
    <dbReference type="NCBI Taxonomy" id="2816232"/>
    <lineage>
        <taxon>Bacteria</taxon>
        <taxon>Bacillati</taxon>
        <taxon>Actinomycetota</taxon>
        <taxon>Actinomycetes</taxon>
        <taxon>Kitasatosporales</taxon>
        <taxon>Streptomycetaceae</taxon>
        <taxon>Streptomyces</taxon>
    </lineage>
</organism>
<name>A0A939JRW2_9ACTN</name>
<evidence type="ECO:0000256" key="1">
    <source>
        <dbReference type="SAM" id="MobiDB-lite"/>
    </source>
</evidence>
<sequence length="182" mass="19216">MSTLTLTGASCTSLDSGPAQSDGSPKPVTMPPKGKSPHPSKTSPTPKKPPSPSVTTDDAPGQASSIRISPLYTNGKGLTFVSCGDIHVDITLQAHYGRARWKAVAVDFEPRGTENDNPISPDTSANIARGVRLEPSSGVLESGQTQVLHIRGAYDPSFRPDFWVAIDSRSGRARESGGFVCR</sequence>
<protein>
    <submittedName>
        <fullName evidence="2">Uncharacterized protein</fullName>
    </submittedName>
</protein>
<dbReference type="RefSeq" id="WP_207247425.1">
    <property type="nucleotide sequence ID" value="NZ_JAFMOF010000002.1"/>
</dbReference>
<feature type="compositionally biased region" description="Low complexity" evidence="1">
    <location>
        <begin position="31"/>
        <end position="45"/>
    </location>
</feature>
<dbReference type="Proteomes" id="UP000664781">
    <property type="component" value="Unassembled WGS sequence"/>
</dbReference>
<comment type="caution">
    <text evidence="2">The sequence shown here is derived from an EMBL/GenBank/DDBJ whole genome shotgun (WGS) entry which is preliminary data.</text>
</comment>
<feature type="compositionally biased region" description="Polar residues" evidence="1">
    <location>
        <begin position="1"/>
        <end position="23"/>
    </location>
</feature>
<feature type="region of interest" description="Disordered" evidence="1">
    <location>
        <begin position="1"/>
        <end position="68"/>
    </location>
</feature>
<evidence type="ECO:0000313" key="3">
    <source>
        <dbReference type="Proteomes" id="UP000664781"/>
    </source>
</evidence>
<accession>A0A939JRW2</accession>
<gene>
    <name evidence="2" type="ORF">J1792_14980</name>
</gene>
<keyword evidence="3" id="KW-1185">Reference proteome</keyword>
<proteinExistence type="predicted"/>
<evidence type="ECO:0000313" key="2">
    <source>
        <dbReference type="EMBL" id="MBO0654029.1"/>
    </source>
</evidence>
<dbReference type="AlphaFoldDB" id="A0A939JRW2"/>